<dbReference type="SUPFAM" id="SSF47413">
    <property type="entry name" value="lambda repressor-like DNA-binding domains"/>
    <property type="match status" value="1"/>
</dbReference>
<feature type="domain" description="HTH cro/C1-type" evidence="1">
    <location>
        <begin position="24"/>
        <end position="77"/>
    </location>
</feature>
<dbReference type="Gene3D" id="1.10.260.40">
    <property type="entry name" value="lambda repressor-like DNA-binding domains"/>
    <property type="match status" value="1"/>
</dbReference>
<dbReference type="PROSITE" id="PS50943">
    <property type="entry name" value="HTH_CROC1"/>
    <property type="match status" value="1"/>
</dbReference>
<protein>
    <recommendedName>
        <fullName evidence="1">HTH cro/C1-type domain-containing protein</fullName>
    </recommendedName>
</protein>
<dbReference type="RefSeq" id="WP_345673532.1">
    <property type="nucleotide sequence ID" value="NZ_BAABHS010000001.1"/>
</dbReference>
<dbReference type="Pfam" id="PF19054">
    <property type="entry name" value="DUF5753"/>
    <property type="match status" value="1"/>
</dbReference>
<dbReference type="SMART" id="SM00530">
    <property type="entry name" value="HTH_XRE"/>
    <property type="match status" value="1"/>
</dbReference>
<accession>A0ABP9GNB6</accession>
<evidence type="ECO:0000313" key="3">
    <source>
        <dbReference type="Proteomes" id="UP001500466"/>
    </source>
</evidence>
<dbReference type="InterPro" id="IPR001387">
    <property type="entry name" value="Cro/C1-type_HTH"/>
</dbReference>
<keyword evidence="3" id="KW-1185">Reference proteome</keyword>
<evidence type="ECO:0000313" key="2">
    <source>
        <dbReference type="EMBL" id="GAA4948007.1"/>
    </source>
</evidence>
<reference evidence="3" key="1">
    <citation type="journal article" date="2019" name="Int. J. Syst. Evol. Microbiol.">
        <title>The Global Catalogue of Microorganisms (GCM) 10K type strain sequencing project: providing services to taxonomists for standard genome sequencing and annotation.</title>
        <authorList>
            <consortium name="The Broad Institute Genomics Platform"/>
            <consortium name="The Broad Institute Genome Sequencing Center for Infectious Disease"/>
            <person name="Wu L."/>
            <person name="Ma J."/>
        </authorList>
    </citation>
    <scope>NUCLEOTIDE SEQUENCE [LARGE SCALE GENOMIC DNA]</scope>
    <source>
        <strain evidence="3">JCM 17986</strain>
    </source>
</reference>
<dbReference type="CDD" id="cd00093">
    <property type="entry name" value="HTH_XRE"/>
    <property type="match status" value="1"/>
</dbReference>
<dbReference type="Proteomes" id="UP001500466">
    <property type="component" value="Unassembled WGS sequence"/>
</dbReference>
<sequence>MPPRKQQSSPQDHTARLAHLAAEIKFRREKAGLSRERFGKLASVGATTIASYETGHRPLNAQFVLRADEILDAEGALTREWERLAADEHPADTEFSWFIELEKQSTAIRAFENAFVPGLLQTEAYARGGHVP</sequence>
<name>A0ABP9GNB6_9ACTN</name>
<proteinExistence type="predicted"/>
<gene>
    <name evidence="2" type="ORF">GCM10023205_05030</name>
</gene>
<dbReference type="InterPro" id="IPR043917">
    <property type="entry name" value="DUF5753"/>
</dbReference>
<dbReference type="EMBL" id="BAABHS010000001">
    <property type="protein sequence ID" value="GAA4948007.1"/>
    <property type="molecule type" value="Genomic_DNA"/>
</dbReference>
<organism evidence="2 3">
    <name type="scientific">Yinghuangia aomiensis</name>
    <dbReference type="NCBI Taxonomy" id="676205"/>
    <lineage>
        <taxon>Bacteria</taxon>
        <taxon>Bacillati</taxon>
        <taxon>Actinomycetota</taxon>
        <taxon>Actinomycetes</taxon>
        <taxon>Kitasatosporales</taxon>
        <taxon>Streptomycetaceae</taxon>
        <taxon>Yinghuangia</taxon>
    </lineage>
</organism>
<comment type="caution">
    <text evidence="2">The sequence shown here is derived from an EMBL/GenBank/DDBJ whole genome shotgun (WGS) entry which is preliminary data.</text>
</comment>
<dbReference type="Pfam" id="PF13560">
    <property type="entry name" value="HTH_31"/>
    <property type="match status" value="1"/>
</dbReference>
<dbReference type="InterPro" id="IPR010982">
    <property type="entry name" value="Lambda_DNA-bd_dom_sf"/>
</dbReference>
<evidence type="ECO:0000259" key="1">
    <source>
        <dbReference type="PROSITE" id="PS50943"/>
    </source>
</evidence>